<dbReference type="EMBL" id="FNNG01000017">
    <property type="protein sequence ID" value="SDX71622.1"/>
    <property type="molecule type" value="Genomic_DNA"/>
</dbReference>
<keyword evidence="4" id="KW-0808">Transferase</keyword>
<evidence type="ECO:0000313" key="9">
    <source>
        <dbReference type="Proteomes" id="UP000198828"/>
    </source>
</evidence>
<evidence type="ECO:0000256" key="1">
    <source>
        <dbReference type="ARBA" id="ARBA00004496"/>
    </source>
</evidence>
<dbReference type="PROSITE" id="PS51093">
    <property type="entry name" value="PTS_EIIA_TYPE_1"/>
    <property type="match status" value="1"/>
</dbReference>
<evidence type="ECO:0000256" key="5">
    <source>
        <dbReference type="ARBA" id="ARBA00022683"/>
    </source>
</evidence>
<dbReference type="Gene3D" id="2.70.70.10">
    <property type="entry name" value="Glucose Permease (Domain IIA)"/>
    <property type="match status" value="1"/>
</dbReference>
<dbReference type="InterPro" id="IPR050890">
    <property type="entry name" value="PTS_EIIA_component"/>
</dbReference>
<evidence type="ECO:0000256" key="2">
    <source>
        <dbReference type="ARBA" id="ARBA00022448"/>
    </source>
</evidence>
<proteinExistence type="predicted"/>
<evidence type="ECO:0000256" key="4">
    <source>
        <dbReference type="ARBA" id="ARBA00022679"/>
    </source>
</evidence>
<dbReference type="AlphaFoldDB" id="A0A1H3DYS5"/>
<evidence type="ECO:0000256" key="3">
    <source>
        <dbReference type="ARBA" id="ARBA00022597"/>
    </source>
</evidence>
<dbReference type="RefSeq" id="WP_093754709.1">
    <property type="nucleotide sequence ID" value="NZ_FNNG01000017.1"/>
</dbReference>
<dbReference type="Pfam" id="PF00358">
    <property type="entry name" value="PTS_EIIA_1"/>
    <property type="match status" value="1"/>
</dbReference>
<dbReference type="SUPFAM" id="SSF51261">
    <property type="entry name" value="Duplicated hybrid motif"/>
    <property type="match status" value="1"/>
</dbReference>
<organism evidence="8 9">
    <name type="scientific">Tepidimicrobium xylanilyticum</name>
    <dbReference type="NCBI Taxonomy" id="1123352"/>
    <lineage>
        <taxon>Bacteria</taxon>
        <taxon>Bacillati</taxon>
        <taxon>Bacillota</taxon>
        <taxon>Tissierellia</taxon>
        <taxon>Tissierellales</taxon>
        <taxon>Tepidimicrobiaceae</taxon>
        <taxon>Tepidimicrobium</taxon>
    </lineage>
</organism>
<protein>
    <submittedName>
        <fullName evidence="8">PTS system IIA component, Glc family (TC 4.A.1)</fullName>
    </submittedName>
</protein>
<accession>A0A1H3DYS5</accession>
<evidence type="ECO:0000313" key="8">
    <source>
        <dbReference type="EMBL" id="SDX71622.1"/>
    </source>
</evidence>
<dbReference type="FunFam" id="2.70.70.10:FF:000001">
    <property type="entry name" value="PTS system glucose-specific IIA component"/>
    <property type="match status" value="1"/>
</dbReference>
<dbReference type="GO" id="GO:0005737">
    <property type="term" value="C:cytoplasm"/>
    <property type="evidence" value="ECO:0007669"/>
    <property type="project" value="UniProtKB-SubCell"/>
</dbReference>
<name>A0A1H3DYS5_9FIRM</name>
<dbReference type="PANTHER" id="PTHR45008:SF1">
    <property type="entry name" value="PTS SYSTEM GLUCOSE-SPECIFIC EIIA COMPONENT"/>
    <property type="match status" value="1"/>
</dbReference>
<dbReference type="OrthoDB" id="92465at2"/>
<comment type="subcellular location">
    <subcellularLocation>
        <location evidence="1">Cytoplasm</location>
    </subcellularLocation>
</comment>
<dbReference type="GO" id="GO:0009401">
    <property type="term" value="P:phosphoenolpyruvate-dependent sugar phosphotransferase system"/>
    <property type="evidence" value="ECO:0007669"/>
    <property type="project" value="UniProtKB-KW"/>
</dbReference>
<keyword evidence="5" id="KW-0598">Phosphotransferase system</keyword>
<gene>
    <name evidence="8" type="ORF">SAMN05660923_02793</name>
</gene>
<evidence type="ECO:0000259" key="7">
    <source>
        <dbReference type="PROSITE" id="PS51093"/>
    </source>
</evidence>
<keyword evidence="9" id="KW-1185">Reference proteome</keyword>
<dbReference type="Proteomes" id="UP000198828">
    <property type="component" value="Unassembled WGS sequence"/>
</dbReference>
<dbReference type="NCBIfam" id="TIGR00830">
    <property type="entry name" value="PTBA"/>
    <property type="match status" value="1"/>
</dbReference>
<reference evidence="8 9" key="1">
    <citation type="submission" date="2016-10" db="EMBL/GenBank/DDBJ databases">
        <authorList>
            <person name="de Groot N.N."/>
        </authorList>
    </citation>
    <scope>NUCLEOTIDE SEQUENCE [LARGE SCALE GENOMIC DNA]</scope>
    <source>
        <strain evidence="8 9">DSM 23310</strain>
    </source>
</reference>
<keyword evidence="2" id="KW-0813">Transport</keyword>
<feature type="domain" description="PTS EIIA type-1" evidence="7">
    <location>
        <begin position="29"/>
        <end position="133"/>
    </location>
</feature>
<dbReference type="PROSITE" id="PS00371">
    <property type="entry name" value="PTS_EIIA_TYPE_1_HIS"/>
    <property type="match status" value="1"/>
</dbReference>
<dbReference type="PANTHER" id="PTHR45008">
    <property type="entry name" value="PTS SYSTEM GLUCOSE-SPECIFIC EIIA COMPONENT"/>
    <property type="match status" value="1"/>
</dbReference>
<keyword evidence="6" id="KW-0418">Kinase</keyword>
<keyword evidence="3" id="KW-0762">Sugar transport</keyword>
<dbReference type="InterPro" id="IPR011055">
    <property type="entry name" value="Dup_hybrid_motif"/>
</dbReference>
<sequence length="161" mass="17643">MFRFFRKNKSIEIVSPVTGKIIPIEEVPDQVFSEKMIGDGLAIDPKEGRVLSPIDGEVVTIFPTNHAIGLVSKEGLEILIHIGIDTVELNGVGFTRIIEKDSKVKKGDLLVEFDIDLIKEKGKSPITPVIISNMDKVENIDKIDSGETVGGETVIFTIELA</sequence>
<dbReference type="InterPro" id="IPR001127">
    <property type="entry name" value="PTS_EIIA_1_perm"/>
</dbReference>
<dbReference type="GO" id="GO:0016301">
    <property type="term" value="F:kinase activity"/>
    <property type="evidence" value="ECO:0007669"/>
    <property type="project" value="UniProtKB-KW"/>
</dbReference>
<evidence type="ECO:0000256" key="6">
    <source>
        <dbReference type="ARBA" id="ARBA00022777"/>
    </source>
</evidence>